<dbReference type="PROSITE" id="PS00893">
    <property type="entry name" value="NUDIX_BOX"/>
    <property type="match status" value="1"/>
</dbReference>
<comment type="caution">
    <text evidence="5">The sequence shown here is derived from an EMBL/GenBank/DDBJ whole genome shotgun (WGS) entry which is preliminary data.</text>
</comment>
<organism evidence="5 6">
    <name type="scientific">Dinghuibacter silviterrae</name>
    <dbReference type="NCBI Taxonomy" id="1539049"/>
    <lineage>
        <taxon>Bacteria</taxon>
        <taxon>Pseudomonadati</taxon>
        <taxon>Bacteroidota</taxon>
        <taxon>Chitinophagia</taxon>
        <taxon>Chitinophagales</taxon>
        <taxon>Chitinophagaceae</taxon>
        <taxon>Dinghuibacter</taxon>
    </lineage>
</organism>
<dbReference type="PANTHER" id="PTHR43046">
    <property type="entry name" value="GDP-MANNOSE MANNOSYL HYDROLASE"/>
    <property type="match status" value="1"/>
</dbReference>
<comment type="cofactor">
    <cofactor evidence="1">
        <name>Mg(2+)</name>
        <dbReference type="ChEBI" id="CHEBI:18420"/>
    </cofactor>
</comment>
<dbReference type="PRINTS" id="PR00502">
    <property type="entry name" value="NUDIXFAMILY"/>
</dbReference>
<dbReference type="InterPro" id="IPR020084">
    <property type="entry name" value="NUDIX_hydrolase_CS"/>
</dbReference>
<dbReference type="OrthoDB" id="9816289at2"/>
<dbReference type="CDD" id="cd03673">
    <property type="entry name" value="NUDIX_Ap6A_hydrolase"/>
    <property type="match status" value="1"/>
</dbReference>
<dbReference type="PROSITE" id="PS51462">
    <property type="entry name" value="NUDIX"/>
    <property type="match status" value="1"/>
</dbReference>
<dbReference type="GO" id="GO:0016787">
    <property type="term" value="F:hydrolase activity"/>
    <property type="evidence" value="ECO:0007669"/>
    <property type="project" value="UniProtKB-KW"/>
</dbReference>
<dbReference type="InterPro" id="IPR020476">
    <property type="entry name" value="Nudix_hydrolase"/>
</dbReference>
<evidence type="ECO:0000256" key="2">
    <source>
        <dbReference type="ARBA" id="ARBA00022801"/>
    </source>
</evidence>
<evidence type="ECO:0000256" key="3">
    <source>
        <dbReference type="RuleBase" id="RU003476"/>
    </source>
</evidence>
<feature type="domain" description="Nudix hydrolase" evidence="4">
    <location>
        <begin position="76"/>
        <end position="203"/>
    </location>
</feature>
<dbReference type="Pfam" id="PF00293">
    <property type="entry name" value="NUDIX"/>
    <property type="match status" value="1"/>
</dbReference>
<name>A0A4R8DH48_9BACT</name>
<dbReference type="PANTHER" id="PTHR43046:SF14">
    <property type="entry name" value="MUTT_NUDIX FAMILY PROTEIN"/>
    <property type="match status" value="1"/>
</dbReference>
<dbReference type="Proteomes" id="UP000294498">
    <property type="component" value="Unassembled WGS sequence"/>
</dbReference>
<accession>A0A4R8DH48</accession>
<dbReference type="SUPFAM" id="SSF55811">
    <property type="entry name" value="Nudix"/>
    <property type="match status" value="1"/>
</dbReference>
<dbReference type="InterPro" id="IPR015797">
    <property type="entry name" value="NUDIX_hydrolase-like_dom_sf"/>
</dbReference>
<dbReference type="Gene3D" id="3.90.79.10">
    <property type="entry name" value="Nucleoside Triphosphate Pyrophosphohydrolase"/>
    <property type="match status" value="1"/>
</dbReference>
<proteinExistence type="inferred from homology"/>
<sequence length="212" mass="24242">MYIKIYFGEKPVFLCDEIDDTLHEYLHHPDTIFLDEVSGPAIKSLLHEIVKPDYQAGILWHSKLDVLKKAFWKHFTIVKAGGGLVENEAHEVLLIHRRGKWDLPKGKLDPGETIEQCALREVHEETGLQAASLGAFLLTTYHTYNDYGHEVLKESYWYRMKAASSEHLVPQTIEDIHEIKWVARKDLAPYMVETFPSVRDVLRAGSMASAGE</sequence>
<keyword evidence="6" id="KW-1185">Reference proteome</keyword>
<keyword evidence="2 3" id="KW-0378">Hydrolase</keyword>
<dbReference type="AlphaFoldDB" id="A0A4R8DH48"/>
<evidence type="ECO:0000256" key="1">
    <source>
        <dbReference type="ARBA" id="ARBA00001946"/>
    </source>
</evidence>
<evidence type="ECO:0000313" key="5">
    <source>
        <dbReference type="EMBL" id="TDW97023.1"/>
    </source>
</evidence>
<comment type="similarity">
    <text evidence="3">Belongs to the Nudix hydrolase family.</text>
</comment>
<reference evidence="5 6" key="1">
    <citation type="submission" date="2019-03" db="EMBL/GenBank/DDBJ databases">
        <title>Genomic Encyclopedia of Type Strains, Phase IV (KMG-IV): sequencing the most valuable type-strain genomes for metagenomic binning, comparative biology and taxonomic classification.</title>
        <authorList>
            <person name="Goeker M."/>
        </authorList>
    </citation>
    <scope>NUCLEOTIDE SEQUENCE [LARGE SCALE GENOMIC DNA]</scope>
    <source>
        <strain evidence="5 6">DSM 100059</strain>
    </source>
</reference>
<dbReference type="EMBL" id="SODV01000002">
    <property type="protein sequence ID" value="TDW97023.1"/>
    <property type="molecule type" value="Genomic_DNA"/>
</dbReference>
<gene>
    <name evidence="5" type="ORF">EDB95_4860</name>
</gene>
<protein>
    <submittedName>
        <fullName evidence="5">ADP-ribose pyrophosphatase YjhB (NUDIX family)</fullName>
    </submittedName>
</protein>
<dbReference type="RefSeq" id="WP_133998500.1">
    <property type="nucleotide sequence ID" value="NZ_SODV01000002.1"/>
</dbReference>
<evidence type="ECO:0000313" key="6">
    <source>
        <dbReference type="Proteomes" id="UP000294498"/>
    </source>
</evidence>
<evidence type="ECO:0000259" key="4">
    <source>
        <dbReference type="PROSITE" id="PS51462"/>
    </source>
</evidence>
<dbReference type="InterPro" id="IPR000086">
    <property type="entry name" value="NUDIX_hydrolase_dom"/>
</dbReference>